<organism evidence="2">
    <name type="scientific">bioreactor metagenome</name>
    <dbReference type="NCBI Taxonomy" id="1076179"/>
    <lineage>
        <taxon>unclassified sequences</taxon>
        <taxon>metagenomes</taxon>
        <taxon>ecological metagenomes</taxon>
    </lineage>
</organism>
<feature type="transmembrane region" description="Helical" evidence="1">
    <location>
        <begin position="6"/>
        <end position="24"/>
    </location>
</feature>
<keyword evidence="1" id="KW-0472">Membrane</keyword>
<evidence type="ECO:0000256" key="1">
    <source>
        <dbReference type="SAM" id="Phobius"/>
    </source>
</evidence>
<proteinExistence type="predicted"/>
<evidence type="ECO:0000313" key="2">
    <source>
        <dbReference type="EMBL" id="MPN17003.1"/>
    </source>
</evidence>
<protein>
    <submittedName>
        <fullName evidence="2">Uncharacterized protein</fullName>
    </submittedName>
</protein>
<keyword evidence="1" id="KW-0812">Transmembrane</keyword>
<comment type="caution">
    <text evidence="2">The sequence shown here is derived from an EMBL/GenBank/DDBJ whole genome shotgun (WGS) entry which is preliminary data.</text>
</comment>
<dbReference type="AlphaFoldDB" id="A0A645FYL7"/>
<sequence length="63" mass="6527">MLKVPAIPGLMGGALIGVIIAVFFQGQDMGAILEAATNGYASATGVESVDMLLSNRYIKPTDK</sequence>
<reference evidence="2" key="1">
    <citation type="submission" date="2019-08" db="EMBL/GenBank/DDBJ databases">
        <authorList>
            <person name="Kucharzyk K."/>
            <person name="Murdoch R.W."/>
            <person name="Higgins S."/>
            <person name="Loffler F."/>
        </authorList>
    </citation>
    <scope>NUCLEOTIDE SEQUENCE</scope>
</reference>
<keyword evidence="1" id="KW-1133">Transmembrane helix</keyword>
<gene>
    <name evidence="2" type="ORF">SDC9_164352</name>
</gene>
<name>A0A645FYL7_9ZZZZ</name>
<dbReference type="EMBL" id="VSSQ01064026">
    <property type="protein sequence ID" value="MPN17003.1"/>
    <property type="molecule type" value="Genomic_DNA"/>
</dbReference>
<accession>A0A645FYL7</accession>